<accession>A0A8B6ETC6</accession>
<reference evidence="2" key="1">
    <citation type="submission" date="2018-11" db="EMBL/GenBank/DDBJ databases">
        <authorList>
            <person name="Alioto T."/>
            <person name="Alioto T."/>
        </authorList>
    </citation>
    <scope>NUCLEOTIDE SEQUENCE</scope>
</reference>
<evidence type="ECO:0000313" key="2">
    <source>
        <dbReference type="EMBL" id="VDI39299.1"/>
    </source>
</evidence>
<name>A0A8B6ETC6_MYTGA</name>
<evidence type="ECO:0000313" key="3">
    <source>
        <dbReference type="Proteomes" id="UP000596742"/>
    </source>
</evidence>
<sequence length="222" mass="25225">MWSILVIVISSILITCASIPTTPPVWPSAFSVDFVEDIFFAVVKYSHNNGTWYYDFPNGRARYDHLRGQKNNFCGGQKLSDNDPKAPCSLLFTNHSNMYVIYPEAKTCCILCGEKEGCTVLKPTWLSNSSYTGDKVFEGKKCHGWAEPGHIFTDELYVTDENVLCQYHEKSFVGDLIHTLTFNQASYKVQQPDTSIFDIPSYCKDVCPRPYPNHVTHKRSIL</sequence>
<organism evidence="2 3">
    <name type="scientific">Mytilus galloprovincialis</name>
    <name type="common">Mediterranean mussel</name>
    <dbReference type="NCBI Taxonomy" id="29158"/>
    <lineage>
        <taxon>Eukaryota</taxon>
        <taxon>Metazoa</taxon>
        <taxon>Spiralia</taxon>
        <taxon>Lophotrochozoa</taxon>
        <taxon>Mollusca</taxon>
        <taxon>Bivalvia</taxon>
        <taxon>Autobranchia</taxon>
        <taxon>Pteriomorphia</taxon>
        <taxon>Mytilida</taxon>
        <taxon>Mytiloidea</taxon>
        <taxon>Mytilidae</taxon>
        <taxon>Mytilinae</taxon>
        <taxon>Mytilus</taxon>
    </lineage>
</organism>
<evidence type="ECO:0000256" key="1">
    <source>
        <dbReference type="SAM" id="SignalP"/>
    </source>
</evidence>
<feature type="chain" id="PRO_5032312390" evidence="1">
    <location>
        <begin position="19"/>
        <end position="222"/>
    </location>
</feature>
<feature type="signal peptide" evidence="1">
    <location>
        <begin position="1"/>
        <end position="18"/>
    </location>
</feature>
<dbReference type="Proteomes" id="UP000596742">
    <property type="component" value="Unassembled WGS sequence"/>
</dbReference>
<keyword evidence="1" id="KW-0732">Signal</keyword>
<dbReference type="AlphaFoldDB" id="A0A8B6ETC6"/>
<protein>
    <submittedName>
        <fullName evidence="2">Uncharacterized protein</fullName>
    </submittedName>
</protein>
<dbReference type="EMBL" id="UYJE01005671">
    <property type="protein sequence ID" value="VDI39299.1"/>
    <property type="molecule type" value="Genomic_DNA"/>
</dbReference>
<gene>
    <name evidence="2" type="ORF">MGAL_10B018916</name>
</gene>
<comment type="caution">
    <text evidence="2">The sequence shown here is derived from an EMBL/GenBank/DDBJ whole genome shotgun (WGS) entry which is preliminary data.</text>
</comment>
<dbReference type="OrthoDB" id="406551at2759"/>
<proteinExistence type="predicted"/>
<keyword evidence="3" id="KW-1185">Reference proteome</keyword>